<sequence>MVTVRLTMLCATATPGGPDRVFGNEGAVTALRAALPPYARAVRAPSARCARIAEALAVEATPEDSLRDLDYGAWDGRPLQDIVAEDPHGLSAWLTNPEAAPHGGESVARLCDRTAAWLAALPDGAGQLLAITEAAVIRASLVHALAVPARAFWQLRVPPLSTVTLTMRDGHWTARLAPPATPRRLPTAAGETVPVAVLTLPAGRDRLCLAGRAVT</sequence>
<dbReference type="EMBL" id="JBHSOE010000001">
    <property type="protein sequence ID" value="MFC5654024.1"/>
    <property type="molecule type" value="Genomic_DNA"/>
</dbReference>
<protein>
    <submittedName>
        <fullName evidence="1">Histidine phosphatase family protein</fullName>
    </submittedName>
</protein>
<name>A0ABW0WAI2_STRNO</name>
<dbReference type="InterPro" id="IPR013078">
    <property type="entry name" value="His_Pase_superF_clade-1"/>
</dbReference>
<evidence type="ECO:0000313" key="1">
    <source>
        <dbReference type="EMBL" id="MFC5654024.1"/>
    </source>
</evidence>
<dbReference type="InterPro" id="IPR029033">
    <property type="entry name" value="His_PPase_superfam"/>
</dbReference>
<accession>A0ABW0WAI2</accession>
<evidence type="ECO:0000313" key="2">
    <source>
        <dbReference type="Proteomes" id="UP001596065"/>
    </source>
</evidence>
<organism evidence="1 2">
    <name type="scientific">Streptomyces nogalater</name>
    <dbReference type="NCBI Taxonomy" id="38314"/>
    <lineage>
        <taxon>Bacteria</taxon>
        <taxon>Bacillati</taxon>
        <taxon>Actinomycetota</taxon>
        <taxon>Actinomycetes</taxon>
        <taxon>Kitasatosporales</taxon>
        <taxon>Streptomycetaceae</taxon>
        <taxon>Streptomyces</taxon>
    </lineage>
</organism>
<proteinExistence type="predicted"/>
<dbReference type="Proteomes" id="UP001596065">
    <property type="component" value="Unassembled WGS sequence"/>
</dbReference>
<dbReference type="RefSeq" id="WP_344348077.1">
    <property type="nucleotide sequence ID" value="NZ_BAAASM010000014.1"/>
</dbReference>
<dbReference type="Gene3D" id="3.40.50.1240">
    <property type="entry name" value="Phosphoglycerate mutase-like"/>
    <property type="match status" value="1"/>
</dbReference>
<comment type="caution">
    <text evidence="1">The sequence shown here is derived from an EMBL/GenBank/DDBJ whole genome shotgun (WGS) entry which is preliminary data.</text>
</comment>
<dbReference type="SUPFAM" id="SSF53254">
    <property type="entry name" value="Phosphoglycerate mutase-like"/>
    <property type="match status" value="1"/>
</dbReference>
<reference evidence="2" key="1">
    <citation type="journal article" date="2019" name="Int. J. Syst. Evol. Microbiol.">
        <title>The Global Catalogue of Microorganisms (GCM) 10K type strain sequencing project: providing services to taxonomists for standard genome sequencing and annotation.</title>
        <authorList>
            <consortium name="The Broad Institute Genomics Platform"/>
            <consortium name="The Broad Institute Genome Sequencing Center for Infectious Disease"/>
            <person name="Wu L."/>
            <person name="Ma J."/>
        </authorList>
    </citation>
    <scope>NUCLEOTIDE SEQUENCE [LARGE SCALE GENOMIC DNA]</scope>
    <source>
        <strain evidence="2">KCTC 5701</strain>
    </source>
</reference>
<keyword evidence="2" id="KW-1185">Reference proteome</keyword>
<dbReference type="Pfam" id="PF00300">
    <property type="entry name" value="His_Phos_1"/>
    <property type="match status" value="1"/>
</dbReference>
<gene>
    <name evidence="1" type="ORF">ACFP3J_00765</name>
</gene>